<evidence type="ECO:0000256" key="1">
    <source>
        <dbReference type="SAM" id="Phobius"/>
    </source>
</evidence>
<accession>A0ABZ0UWL8</accession>
<keyword evidence="1" id="KW-1133">Transmembrane helix</keyword>
<proteinExistence type="predicted"/>
<evidence type="ECO:0000313" key="2">
    <source>
        <dbReference type="EMBL" id="WPY01314.1"/>
    </source>
</evidence>
<dbReference type="Proteomes" id="UP001326613">
    <property type="component" value="Chromosome"/>
</dbReference>
<dbReference type="InterPro" id="IPR022589">
    <property type="entry name" value="DUF2660"/>
</dbReference>
<sequence>MDIINNIGIMNIVLGIVGLILIVVFFVKRSGGARGQKVVDSNKEAQSAAYYQKKQNNDQKLTLQEKLELSWKFLYEITEIVVNKFSPQDRQTVQEIGKNLAEGGMKYDHVIDLGIKPEVSRVQNLEQEKKQDQSIGR</sequence>
<gene>
    <name evidence="2" type="ORF">Trichorick_01224</name>
</gene>
<dbReference type="EMBL" id="CP112932">
    <property type="protein sequence ID" value="WPY01314.1"/>
    <property type="molecule type" value="Genomic_DNA"/>
</dbReference>
<keyword evidence="1" id="KW-0472">Membrane</keyword>
<dbReference type="Pfam" id="PF10859">
    <property type="entry name" value="DUF2660"/>
    <property type="match status" value="1"/>
</dbReference>
<keyword evidence="1" id="KW-0812">Transmembrane</keyword>
<reference evidence="2 3" key="1">
    <citation type="submission" date="2022-10" db="EMBL/GenBank/DDBJ databases">
        <title>Host association and intracellularity evolved multiple times independently in the Rickettsiales.</title>
        <authorList>
            <person name="Castelli M."/>
            <person name="Nardi T."/>
            <person name="Gammuto L."/>
            <person name="Bellinzona G."/>
            <person name="Sabaneyeva E."/>
            <person name="Potekhin A."/>
            <person name="Serra V."/>
            <person name="Petroni G."/>
            <person name="Sassera D."/>
        </authorList>
    </citation>
    <scope>NUCLEOTIDE SEQUENCE [LARGE SCALE GENOMIC DNA]</scope>
    <source>
        <strain evidence="2 3">Kr 154-4</strain>
    </source>
</reference>
<protein>
    <submittedName>
        <fullName evidence="2">DUF2660 domain-containing protein</fullName>
    </submittedName>
</protein>
<evidence type="ECO:0000313" key="3">
    <source>
        <dbReference type="Proteomes" id="UP001326613"/>
    </source>
</evidence>
<dbReference type="RefSeq" id="WP_323738095.1">
    <property type="nucleotide sequence ID" value="NZ_CP112932.1"/>
</dbReference>
<feature type="transmembrane region" description="Helical" evidence="1">
    <location>
        <begin position="6"/>
        <end position="27"/>
    </location>
</feature>
<keyword evidence="3" id="KW-1185">Reference proteome</keyword>
<organism evidence="2 3">
    <name type="scientific">Candidatus Trichorickettsia mobilis</name>
    <dbReference type="NCBI Taxonomy" id="1346319"/>
    <lineage>
        <taxon>Bacteria</taxon>
        <taxon>Pseudomonadati</taxon>
        <taxon>Pseudomonadota</taxon>
        <taxon>Alphaproteobacteria</taxon>
        <taxon>Rickettsiales</taxon>
        <taxon>Rickettsiaceae</taxon>
        <taxon>Rickettsieae</taxon>
        <taxon>Candidatus Trichorickettsia</taxon>
    </lineage>
</organism>
<name>A0ABZ0UWL8_9RICK</name>